<organism evidence="2 3">
    <name type="scientific">Candidatus Nanogingivalis gingivitcus</name>
    <dbReference type="NCBI Taxonomy" id="2171992"/>
    <lineage>
        <taxon>Bacteria</taxon>
        <taxon>Candidatus Saccharimonadota</taxon>
        <taxon>Candidatus Nanosyncoccalia</taxon>
        <taxon>Candidatus Nanogingivales</taxon>
        <taxon>Candidatus Nanogingivalaceae</taxon>
        <taxon>Candidatus Nanogingivalis</taxon>
    </lineage>
</organism>
<dbReference type="PANTHER" id="PTHR11735:SF11">
    <property type="entry name" value="TRNA THREONYLCARBAMOYLADENOSINE BIOSYNTHESIS PROTEIN TSAB"/>
    <property type="match status" value="1"/>
</dbReference>
<name>A0ABY0FJ42_9BACT</name>
<dbReference type="EMBL" id="PRLK01000001">
    <property type="protein sequence ID" value="RYC72952.1"/>
    <property type="molecule type" value="Genomic_DNA"/>
</dbReference>
<feature type="domain" description="Gcp-like" evidence="1">
    <location>
        <begin position="26"/>
        <end position="88"/>
    </location>
</feature>
<reference evidence="2 3" key="2">
    <citation type="journal article" date="2020" name="Cell Rep.">
        <title>Acquisition and Adaptation of Ultra-small Parasitic Reduced Genome Bacteria to Mammalian Hosts.</title>
        <authorList>
            <person name="McLean J.S."/>
            <person name="Bor B."/>
            <person name="Kerns K.A."/>
            <person name="Liu Q."/>
            <person name="To T.T."/>
            <person name="Solden L."/>
            <person name="Hendrickson E.L."/>
            <person name="Wrighton K."/>
            <person name="Shi W."/>
            <person name="He X."/>
        </authorList>
    </citation>
    <scope>NUCLEOTIDE SEQUENCE [LARGE SCALE GENOMIC DNA]</scope>
    <source>
        <strain evidence="2 3">TM7_CMJM_G6_1_HOT_870</strain>
    </source>
</reference>
<dbReference type="InterPro" id="IPR022496">
    <property type="entry name" value="T6A_TsaB"/>
</dbReference>
<reference evidence="2 3" key="1">
    <citation type="journal article" date="2018" name="bioRxiv">
        <title>Evidence of independent acquisition and adaption of ultra-small bacteria to human hosts across the highly diverse yet reduced genomes of the phylum Saccharibacteria.</title>
        <authorList>
            <person name="McLean J.S."/>
            <person name="Bor B."/>
            <person name="To T.T."/>
            <person name="Liu Q."/>
            <person name="Kearns K.A."/>
            <person name="Solden L.M."/>
            <person name="Wrighton K.C."/>
            <person name="He X."/>
            <person name="Shi W."/>
        </authorList>
    </citation>
    <scope>NUCLEOTIDE SEQUENCE [LARGE SCALE GENOMIC DNA]</scope>
    <source>
        <strain evidence="2 3">TM7_CMJM_G6_1_HOT_870</strain>
    </source>
</reference>
<dbReference type="PANTHER" id="PTHR11735">
    <property type="entry name" value="TRNA N6-ADENOSINE THREONYLCARBAMOYLTRANSFERASE"/>
    <property type="match status" value="1"/>
</dbReference>
<keyword evidence="3" id="KW-1185">Reference proteome</keyword>
<dbReference type="SUPFAM" id="SSF53067">
    <property type="entry name" value="Actin-like ATPase domain"/>
    <property type="match status" value="1"/>
</dbReference>
<dbReference type="Gene3D" id="3.30.420.40">
    <property type="match status" value="1"/>
</dbReference>
<evidence type="ECO:0000259" key="1">
    <source>
        <dbReference type="Pfam" id="PF00814"/>
    </source>
</evidence>
<gene>
    <name evidence="2" type="primary">tsaB</name>
    <name evidence="2" type="ORF">G6CMJM_00054</name>
</gene>
<dbReference type="RefSeq" id="WP_129718488.1">
    <property type="nucleotide sequence ID" value="NZ_PRLK01000001.1"/>
</dbReference>
<dbReference type="InterPro" id="IPR000905">
    <property type="entry name" value="Gcp-like_dom"/>
</dbReference>
<dbReference type="InterPro" id="IPR043129">
    <property type="entry name" value="ATPase_NBD"/>
</dbReference>
<dbReference type="NCBIfam" id="TIGR03725">
    <property type="entry name" value="T6A_YeaZ"/>
    <property type="match status" value="1"/>
</dbReference>
<dbReference type="Proteomes" id="UP001190925">
    <property type="component" value="Unassembled WGS sequence"/>
</dbReference>
<sequence>MILGINTSSPVCELYFNDKRYAKELNRDMAKSILAFIKEVIEENGNNLNNLTGICVFSGPGSFTGLRIGITVANSLADGLNIPIVSVSGEYENWYSSAKEKLLQGQNEKLVMPIYGKEANITKPRK</sequence>
<evidence type="ECO:0000313" key="2">
    <source>
        <dbReference type="EMBL" id="RYC72952.1"/>
    </source>
</evidence>
<protein>
    <submittedName>
        <fullName evidence="2">tRNA threonylcarbamoyladenosine biosynthesis protein TsaB</fullName>
    </submittedName>
</protein>
<proteinExistence type="predicted"/>
<accession>A0ABY0FJ42</accession>
<dbReference type="Pfam" id="PF00814">
    <property type="entry name" value="TsaD"/>
    <property type="match status" value="1"/>
</dbReference>
<comment type="caution">
    <text evidence="2">The sequence shown here is derived from an EMBL/GenBank/DDBJ whole genome shotgun (WGS) entry which is preliminary data.</text>
</comment>
<evidence type="ECO:0000313" key="3">
    <source>
        <dbReference type="Proteomes" id="UP001190925"/>
    </source>
</evidence>